<evidence type="ECO:0000313" key="3">
    <source>
        <dbReference type="Proteomes" id="UP000011115"/>
    </source>
</evidence>
<accession>M1DIH7</accession>
<evidence type="ECO:0000256" key="1">
    <source>
        <dbReference type="SAM" id="MobiDB-lite"/>
    </source>
</evidence>
<dbReference type="HOGENOM" id="CLU_2150397_0_0_1"/>
<reference evidence="3" key="1">
    <citation type="journal article" date="2011" name="Nature">
        <title>Genome sequence and analysis of the tuber crop potato.</title>
        <authorList>
            <consortium name="The Potato Genome Sequencing Consortium"/>
        </authorList>
    </citation>
    <scope>NUCLEOTIDE SEQUENCE [LARGE SCALE GENOMIC DNA]</scope>
    <source>
        <strain evidence="3">cv. DM1-3 516 R44</strain>
    </source>
</reference>
<reference evidence="2" key="2">
    <citation type="submission" date="2015-06" db="UniProtKB">
        <authorList>
            <consortium name="EnsemblPlants"/>
        </authorList>
    </citation>
    <scope>IDENTIFICATION</scope>
    <source>
        <strain evidence="2">DM1-3 516 R44</strain>
    </source>
</reference>
<protein>
    <submittedName>
        <fullName evidence="2">Uncharacterized protein</fullName>
    </submittedName>
</protein>
<proteinExistence type="predicted"/>
<evidence type="ECO:0000313" key="2">
    <source>
        <dbReference type="EnsemblPlants" id="PGSC0003DMT400089603"/>
    </source>
</evidence>
<feature type="region of interest" description="Disordered" evidence="1">
    <location>
        <begin position="1"/>
        <end position="23"/>
    </location>
</feature>
<feature type="region of interest" description="Disordered" evidence="1">
    <location>
        <begin position="89"/>
        <end position="112"/>
    </location>
</feature>
<sequence length="112" mass="12244">MLAKPTLVVSPWQEDGEEEKEDQDEKLFSLWVALMGEEGIVTTAKEVPRQETSPIAGPSGVITSLQPSPNLTLENFPMLQPTPVRNGFSPLSMLWDEGDTIPPDKGGQPITQ</sequence>
<organism evidence="2 3">
    <name type="scientific">Solanum tuberosum</name>
    <name type="common">Potato</name>
    <dbReference type="NCBI Taxonomy" id="4113"/>
    <lineage>
        <taxon>Eukaryota</taxon>
        <taxon>Viridiplantae</taxon>
        <taxon>Streptophyta</taxon>
        <taxon>Embryophyta</taxon>
        <taxon>Tracheophyta</taxon>
        <taxon>Spermatophyta</taxon>
        <taxon>Magnoliopsida</taxon>
        <taxon>eudicotyledons</taxon>
        <taxon>Gunneridae</taxon>
        <taxon>Pentapetalae</taxon>
        <taxon>asterids</taxon>
        <taxon>lamiids</taxon>
        <taxon>Solanales</taxon>
        <taxon>Solanaceae</taxon>
        <taxon>Solanoideae</taxon>
        <taxon>Solaneae</taxon>
        <taxon>Solanum</taxon>
    </lineage>
</organism>
<dbReference type="PaxDb" id="4113-PGSC0003DMT400089603"/>
<dbReference type="Gramene" id="PGSC0003DMT400089603">
    <property type="protein sequence ID" value="PGSC0003DMT400089603"/>
    <property type="gene ID" value="PGSC0003DMG400039174"/>
</dbReference>
<dbReference type="EnsemblPlants" id="PGSC0003DMT400089603">
    <property type="protein sequence ID" value="PGSC0003DMT400089603"/>
    <property type="gene ID" value="PGSC0003DMG400039174"/>
</dbReference>
<dbReference type="Proteomes" id="UP000011115">
    <property type="component" value="Unassembled WGS sequence"/>
</dbReference>
<dbReference type="AlphaFoldDB" id="M1DIH7"/>
<dbReference type="InParanoid" id="M1DIH7"/>
<feature type="compositionally biased region" description="Acidic residues" evidence="1">
    <location>
        <begin position="14"/>
        <end position="23"/>
    </location>
</feature>
<name>M1DIH7_SOLTU</name>
<keyword evidence="3" id="KW-1185">Reference proteome</keyword>